<reference evidence="2" key="1">
    <citation type="journal article" date="2017" name="Nat. Ecol. Evol.">
        <title>Genome expansion and lineage-specific genetic innovations in the forest pathogenic fungi Armillaria.</title>
        <authorList>
            <person name="Sipos G."/>
            <person name="Prasanna A.N."/>
            <person name="Walter M.C."/>
            <person name="O'Connor E."/>
            <person name="Balint B."/>
            <person name="Krizsan K."/>
            <person name="Kiss B."/>
            <person name="Hess J."/>
            <person name="Varga T."/>
            <person name="Slot J."/>
            <person name="Riley R."/>
            <person name="Boka B."/>
            <person name="Rigling D."/>
            <person name="Barry K."/>
            <person name="Lee J."/>
            <person name="Mihaltcheva S."/>
            <person name="LaButti K."/>
            <person name="Lipzen A."/>
            <person name="Waldron R."/>
            <person name="Moloney N.M."/>
            <person name="Sperisen C."/>
            <person name="Kredics L."/>
            <person name="Vagvoelgyi C."/>
            <person name="Patrignani A."/>
            <person name="Fitzpatrick D."/>
            <person name="Nagy I."/>
            <person name="Doyle S."/>
            <person name="Anderson J.B."/>
            <person name="Grigoriev I.V."/>
            <person name="Gueldener U."/>
            <person name="Muensterkoetter M."/>
            <person name="Nagy L.G."/>
        </authorList>
    </citation>
    <scope>NUCLEOTIDE SEQUENCE [LARGE SCALE GENOMIC DNA]</scope>
    <source>
        <strain evidence="2">Ar21-2</strain>
    </source>
</reference>
<dbReference type="STRING" id="47427.A0A2H3CBD5"/>
<proteinExistence type="predicted"/>
<dbReference type="Proteomes" id="UP000217790">
    <property type="component" value="Unassembled WGS sequence"/>
</dbReference>
<gene>
    <name evidence="1" type="ORF">ARMGADRAFT_1093365</name>
</gene>
<organism evidence="1 2">
    <name type="scientific">Armillaria gallica</name>
    <name type="common">Bulbous honey fungus</name>
    <name type="synonym">Armillaria bulbosa</name>
    <dbReference type="NCBI Taxonomy" id="47427"/>
    <lineage>
        <taxon>Eukaryota</taxon>
        <taxon>Fungi</taxon>
        <taxon>Dikarya</taxon>
        <taxon>Basidiomycota</taxon>
        <taxon>Agaricomycotina</taxon>
        <taxon>Agaricomycetes</taxon>
        <taxon>Agaricomycetidae</taxon>
        <taxon>Agaricales</taxon>
        <taxon>Marasmiineae</taxon>
        <taxon>Physalacriaceae</taxon>
        <taxon>Armillaria</taxon>
    </lineage>
</organism>
<accession>A0A2H3CBD5</accession>
<evidence type="ECO:0000313" key="2">
    <source>
        <dbReference type="Proteomes" id="UP000217790"/>
    </source>
</evidence>
<name>A0A2H3CBD5_ARMGA</name>
<dbReference type="EMBL" id="KZ293801">
    <property type="protein sequence ID" value="PBK79190.1"/>
    <property type="molecule type" value="Genomic_DNA"/>
</dbReference>
<dbReference type="InParanoid" id="A0A2H3CBD5"/>
<sequence>MCKSLCIVNTYLRHFLLGTELILSSQLDQSRTNTEKLRLALDEVGGNVIREAFGRCREEFAWSLEKRASMSGFDGGRSVLKKLPGEEMTRTHFWRICFVTPRGFPADLNGSSESMDQIVVAENAVETLG</sequence>
<protein>
    <submittedName>
        <fullName evidence="1">Uncharacterized protein</fullName>
    </submittedName>
</protein>
<dbReference type="OrthoDB" id="3052494at2759"/>
<keyword evidence="2" id="KW-1185">Reference proteome</keyword>
<evidence type="ECO:0000313" key="1">
    <source>
        <dbReference type="EMBL" id="PBK79190.1"/>
    </source>
</evidence>
<dbReference type="AlphaFoldDB" id="A0A2H3CBD5"/>